<dbReference type="GO" id="GO:0006310">
    <property type="term" value="P:DNA recombination"/>
    <property type="evidence" value="ECO:0007669"/>
    <property type="project" value="UniProtKB-KW"/>
</dbReference>
<dbReference type="EMBL" id="ATFF01000002">
    <property type="protein sequence ID" value="EPF32471.1"/>
    <property type="molecule type" value="Genomic_DNA"/>
</dbReference>
<dbReference type="InterPro" id="IPR037278">
    <property type="entry name" value="ARFGAP/RecO"/>
</dbReference>
<dbReference type="Gene3D" id="1.20.1440.120">
    <property type="entry name" value="Recombination protein O, C-terminal domain"/>
    <property type="match status" value="1"/>
</dbReference>
<dbReference type="HOGENOM" id="CLU_090345_0_0_12"/>
<dbReference type="Proteomes" id="UP000014541">
    <property type="component" value="Unassembled WGS sequence"/>
</dbReference>
<dbReference type="InterPro" id="IPR012340">
    <property type="entry name" value="NA-bd_OB-fold"/>
</dbReference>
<protein>
    <recommendedName>
        <fullName evidence="2">DNA repair protein RecO</fullName>
    </recommendedName>
    <alternativeName>
        <fullName evidence="6">Recombination protein O</fullName>
    </alternativeName>
</protein>
<dbReference type="InterPro" id="IPR042242">
    <property type="entry name" value="RecO_C"/>
</dbReference>
<evidence type="ECO:0000256" key="2">
    <source>
        <dbReference type="ARBA" id="ARBA00021310"/>
    </source>
</evidence>
<dbReference type="RefSeq" id="WP_016524768.1">
    <property type="nucleotide sequence ID" value="NZ_KE332518.1"/>
</dbReference>
<organism evidence="8 9">
    <name type="scientific">Treponema maltophilum ATCC 51939</name>
    <dbReference type="NCBI Taxonomy" id="1125699"/>
    <lineage>
        <taxon>Bacteria</taxon>
        <taxon>Pseudomonadati</taxon>
        <taxon>Spirochaetota</taxon>
        <taxon>Spirochaetia</taxon>
        <taxon>Spirochaetales</taxon>
        <taxon>Treponemataceae</taxon>
        <taxon>Treponema</taxon>
    </lineage>
</organism>
<keyword evidence="5" id="KW-0234">DNA repair</keyword>
<dbReference type="SUPFAM" id="SSF57863">
    <property type="entry name" value="ArfGap/RecO-like zinc finger"/>
    <property type="match status" value="1"/>
</dbReference>
<dbReference type="Gene3D" id="6.20.220.20">
    <property type="entry name" value="Recombination protein O, zinc-binding domain"/>
    <property type="match status" value="1"/>
</dbReference>
<dbReference type="PATRIC" id="fig|1125699.3.peg.478"/>
<name>S3K657_TREMA</name>
<dbReference type="GO" id="GO:0006302">
    <property type="term" value="P:double-strand break repair"/>
    <property type="evidence" value="ECO:0007669"/>
    <property type="project" value="TreeGrafter"/>
</dbReference>
<keyword evidence="3" id="KW-0227">DNA damage</keyword>
<evidence type="ECO:0000256" key="5">
    <source>
        <dbReference type="ARBA" id="ARBA00023204"/>
    </source>
</evidence>
<feature type="domain" description="DNA replication/recombination mediator RecO N-terminal" evidence="7">
    <location>
        <begin position="4"/>
        <end position="64"/>
    </location>
</feature>
<evidence type="ECO:0000256" key="4">
    <source>
        <dbReference type="ARBA" id="ARBA00023172"/>
    </source>
</evidence>
<evidence type="ECO:0000313" key="9">
    <source>
        <dbReference type="Proteomes" id="UP000014541"/>
    </source>
</evidence>
<dbReference type="STRING" id="1125699.HMPREF9194_00470"/>
<dbReference type="eggNOG" id="COG1381">
    <property type="taxonomic scope" value="Bacteria"/>
</dbReference>
<accession>S3K657</accession>
<dbReference type="SUPFAM" id="SSF50249">
    <property type="entry name" value="Nucleic acid-binding proteins"/>
    <property type="match status" value="1"/>
</dbReference>
<dbReference type="InterPro" id="IPR022572">
    <property type="entry name" value="DNA_rep/recomb_RecO_N"/>
</dbReference>
<evidence type="ECO:0000256" key="3">
    <source>
        <dbReference type="ARBA" id="ARBA00022763"/>
    </source>
</evidence>
<dbReference type="AlphaFoldDB" id="S3K657"/>
<dbReference type="PANTHER" id="PTHR33991:SF1">
    <property type="entry name" value="DNA REPAIR PROTEIN RECO"/>
    <property type="match status" value="1"/>
</dbReference>
<evidence type="ECO:0000259" key="7">
    <source>
        <dbReference type="Pfam" id="PF11967"/>
    </source>
</evidence>
<sequence length="255" mass="28337">MNRNSTVDALVLSVKPAAGENNRLASVLSPDKGIFSAVVYGGRKGRLKSLVSPYHSGKMWLYSDAVKHSVKITDFNPEHYRSGIRDNIYKACAAALCAELILKTQGAADTSSVWILANGFLDGLHLCSEEEARTGLLRFLWRYIGLMGVQDNLCTCRYCGSNTPSWYSAYENAFICADCLPQDKAHEQNYRQSLFPLNTACVEFLQAVHAKTPKEARAVRLHSESIKQLKDFLYFFVQKAAETKLKTLDAGKGIL</sequence>
<proteinExistence type="inferred from homology"/>
<comment type="similarity">
    <text evidence="1">Belongs to the RecO family.</text>
</comment>
<dbReference type="OrthoDB" id="368293at2"/>
<comment type="caution">
    <text evidence="8">The sequence shown here is derived from an EMBL/GenBank/DDBJ whole genome shotgun (WGS) entry which is preliminary data.</text>
</comment>
<evidence type="ECO:0000313" key="8">
    <source>
        <dbReference type="EMBL" id="EPF32471.1"/>
    </source>
</evidence>
<dbReference type="Pfam" id="PF11967">
    <property type="entry name" value="RecO_N"/>
    <property type="match status" value="1"/>
</dbReference>
<dbReference type="InterPro" id="IPR003717">
    <property type="entry name" value="RecO"/>
</dbReference>
<gene>
    <name evidence="8" type="ORF">HMPREF9194_00470</name>
</gene>
<dbReference type="GO" id="GO:0043590">
    <property type="term" value="C:bacterial nucleoid"/>
    <property type="evidence" value="ECO:0007669"/>
    <property type="project" value="TreeGrafter"/>
</dbReference>
<keyword evidence="4" id="KW-0233">DNA recombination</keyword>
<evidence type="ECO:0000256" key="1">
    <source>
        <dbReference type="ARBA" id="ARBA00007452"/>
    </source>
</evidence>
<dbReference type="Pfam" id="PF02565">
    <property type="entry name" value="RecO_C"/>
    <property type="match status" value="1"/>
</dbReference>
<keyword evidence="9" id="KW-1185">Reference proteome</keyword>
<evidence type="ECO:0000256" key="6">
    <source>
        <dbReference type="ARBA" id="ARBA00033409"/>
    </source>
</evidence>
<dbReference type="NCBIfam" id="TIGR00613">
    <property type="entry name" value="reco"/>
    <property type="match status" value="1"/>
</dbReference>
<reference evidence="8 9" key="1">
    <citation type="submission" date="2013-04" db="EMBL/GenBank/DDBJ databases">
        <title>The Genome Sequence of Treponema maltophilum ATCC 51939.</title>
        <authorList>
            <consortium name="The Broad Institute Genomics Platform"/>
            <person name="Earl A."/>
            <person name="Ward D."/>
            <person name="Feldgarden M."/>
            <person name="Gevers D."/>
            <person name="Leonetti C."/>
            <person name="Blanton J.M."/>
            <person name="Dewhirst F.E."/>
            <person name="Izard J."/>
            <person name="Walker B."/>
            <person name="Young S."/>
            <person name="Zeng Q."/>
            <person name="Gargeya S."/>
            <person name="Fitzgerald M."/>
            <person name="Haas B."/>
            <person name="Abouelleil A."/>
            <person name="Allen A.W."/>
            <person name="Alvarado L."/>
            <person name="Arachchi H.M."/>
            <person name="Berlin A.M."/>
            <person name="Chapman S.B."/>
            <person name="Gainer-Dewar J."/>
            <person name="Goldberg J."/>
            <person name="Griggs A."/>
            <person name="Gujja S."/>
            <person name="Hansen M."/>
            <person name="Howarth C."/>
            <person name="Imamovic A."/>
            <person name="Ireland A."/>
            <person name="Larimer J."/>
            <person name="McCowan C."/>
            <person name="Murphy C."/>
            <person name="Pearson M."/>
            <person name="Poon T.W."/>
            <person name="Priest M."/>
            <person name="Roberts A."/>
            <person name="Saif S."/>
            <person name="Shea T."/>
            <person name="Sisk P."/>
            <person name="Sykes S."/>
            <person name="Wortman J."/>
            <person name="Nusbaum C."/>
            <person name="Birren B."/>
        </authorList>
    </citation>
    <scope>NUCLEOTIDE SEQUENCE [LARGE SCALE GENOMIC DNA]</scope>
    <source>
        <strain evidence="8 9">ATCC 51939</strain>
    </source>
</reference>
<dbReference type="PANTHER" id="PTHR33991">
    <property type="entry name" value="DNA REPAIR PROTEIN RECO"/>
    <property type="match status" value="1"/>
</dbReference>